<feature type="domain" description="F-box" evidence="1">
    <location>
        <begin position="61"/>
        <end position="110"/>
    </location>
</feature>
<name>A0A4Q9Q001_9APHY</name>
<dbReference type="SUPFAM" id="SSF81383">
    <property type="entry name" value="F-box domain"/>
    <property type="match status" value="1"/>
</dbReference>
<accession>A0A4Q9Q001</accession>
<sequence length="573" mass="63483">MPSSRDAPRLDPSSSWTELAVEDQQILRVLDPSESQPWLLAKIQHYERYTRALCAAYNNASLIHRRLPPELLMEIFGHVRPKTCQGIHLLHVCRRWRDLALRTPQFWANMLRVSAVVRRAQAGEPLGLERFQTYLARSAPCLIPLTFRSLSMRIADILALNEQRISSLTVTVGPKQITDIYLLLSHGMPNLREVAIQHEQNSGIMQEEDRAMMLSVQCTEDKLPRLRSLRISNVFLSAAMVVPTLQSLFIGGCVCMDCTATSLDTILSVLRRCPSLLSLQFLEESEPRLPVDTPAISQVPVPLPLLDKLMFGKYPVEPLSAIISHLVLPPTVLLKFECDPRSGSLLPDALGSLPLISTLESLEVNTNESKCTARAHAGGAERLSFVTGIPARVSVVPELLSVFAPTGTAPSVTRLYLGFKSAAYSTHVDGPRMDALLAAFPRVRYVKMTRKCHHFFHSLTAASAQDVNAELPCPALEHLVLKWTVGWADGEFGLACEIAEKALARRAQKGLRLKRLEATFQRLHGLVGEEVDLEEVKRNVTARLAPYADEVVVELQPSPQRSRRASTGSGLGS</sequence>
<dbReference type="InterPro" id="IPR036047">
    <property type="entry name" value="F-box-like_dom_sf"/>
</dbReference>
<evidence type="ECO:0000259" key="1">
    <source>
        <dbReference type="PROSITE" id="PS50181"/>
    </source>
</evidence>
<dbReference type="AlphaFoldDB" id="A0A4Q9Q001"/>
<dbReference type="Gene3D" id="3.80.10.10">
    <property type="entry name" value="Ribonuclease Inhibitor"/>
    <property type="match status" value="1"/>
</dbReference>
<dbReference type="Pfam" id="PF12937">
    <property type="entry name" value="F-box-like"/>
    <property type="match status" value="1"/>
</dbReference>
<dbReference type="SUPFAM" id="SSF52047">
    <property type="entry name" value="RNI-like"/>
    <property type="match status" value="1"/>
</dbReference>
<keyword evidence="3" id="KW-1185">Reference proteome</keyword>
<proteinExistence type="predicted"/>
<gene>
    <name evidence="2" type="ORF">BD310DRAFT_1037907</name>
</gene>
<dbReference type="PROSITE" id="PS50181">
    <property type="entry name" value="FBOX"/>
    <property type="match status" value="1"/>
</dbReference>
<protein>
    <recommendedName>
        <fullName evidence="1">F-box domain-containing protein</fullName>
    </recommendedName>
</protein>
<dbReference type="EMBL" id="ML145105">
    <property type="protein sequence ID" value="TBU60447.1"/>
    <property type="molecule type" value="Genomic_DNA"/>
</dbReference>
<dbReference type="InterPro" id="IPR001810">
    <property type="entry name" value="F-box_dom"/>
</dbReference>
<reference evidence="2 3" key="1">
    <citation type="submission" date="2019-01" db="EMBL/GenBank/DDBJ databases">
        <title>Draft genome sequences of three monokaryotic isolates of the white-rot basidiomycete fungus Dichomitus squalens.</title>
        <authorList>
            <consortium name="DOE Joint Genome Institute"/>
            <person name="Lopez S.C."/>
            <person name="Andreopoulos B."/>
            <person name="Pangilinan J."/>
            <person name="Lipzen A."/>
            <person name="Riley R."/>
            <person name="Ahrendt S."/>
            <person name="Ng V."/>
            <person name="Barry K."/>
            <person name="Daum C."/>
            <person name="Grigoriev I.V."/>
            <person name="Hilden K.S."/>
            <person name="Makela M.R."/>
            <person name="de Vries R.P."/>
        </authorList>
    </citation>
    <scope>NUCLEOTIDE SEQUENCE [LARGE SCALE GENOMIC DNA]</scope>
    <source>
        <strain evidence="2 3">CBS 464.89</strain>
    </source>
</reference>
<dbReference type="Proteomes" id="UP000292082">
    <property type="component" value="Unassembled WGS sequence"/>
</dbReference>
<organism evidence="2 3">
    <name type="scientific">Dichomitus squalens</name>
    <dbReference type="NCBI Taxonomy" id="114155"/>
    <lineage>
        <taxon>Eukaryota</taxon>
        <taxon>Fungi</taxon>
        <taxon>Dikarya</taxon>
        <taxon>Basidiomycota</taxon>
        <taxon>Agaricomycotina</taxon>
        <taxon>Agaricomycetes</taxon>
        <taxon>Polyporales</taxon>
        <taxon>Polyporaceae</taxon>
        <taxon>Dichomitus</taxon>
    </lineage>
</organism>
<dbReference type="InterPro" id="IPR032675">
    <property type="entry name" value="LRR_dom_sf"/>
</dbReference>
<evidence type="ECO:0000313" key="2">
    <source>
        <dbReference type="EMBL" id="TBU60447.1"/>
    </source>
</evidence>
<dbReference type="Gene3D" id="1.20.1280.50">
    <property type="match status" value="1"/>
</dbReference>
<evidence type="ECO:0000313" key="3">
    <source>
        <dbReference type="Proteomes" id="UP000292082"/>
    </source>
</evidence>